<dbReference type="CDD" id="cd19071">
    <property type="entry name" value="AKR_AKR1-5-like"/>
    <property type="match status" value="1"/>
</dbReference>
<sequence length="337" mass="38194">MSHTTITIPATGAEMPVIGVGTFGSDHVSASEMAQAVKLALEIGYRNIDCASVYANEKEIGQVLHESNIPRKELWITSKVWNDMHGKKNVIASAKQSLRDLRLDYLDLYLVHWPFPNYHPPKCDVTSRSPDARPYIHEEFMETWQGMEELVREGLVRHIGTSNVTIPKLELLLGSCSIRPSVNEMELHPCFQQKEFRQYLAMQNIIPIGYSPLGSPNRPERDTTAEDVVDMEHPIVLELARKHNVHPAAVCLKWARGNGIVPIPQSTKERNLRSNLESVLGEPLSKEELMLLERADCNNRLIKGQVFLWNEAESWHDLWDEDGTIPCPESYRKGGAR</sequence>
<feature type="domain" description="NADP-dependent oxidoreductase" evidence="1">
    <location>
        <begin position="18"/>
        <end position="293"/>
    </location>
</feature>
<organism evidence="2">
    <name type="scientific">bioreactor metagenome</name>
    <dbReference type="NCBI Taxonomy" id="1076179"/>
    <lineage>
        <taxon>unclassified sequences</taxon>
        <taxon>metagenomes</taxon>
        <taxon>ecological metagenomes</taxon>
    </lineage>
</organism>
<dbReference type="PRINTS" id="PR00069">
    <property type="entry name" value="ALDKETRDTASE"/>
</dbReference>
<dbReference type="EC" id="1.1.1.184" evidence="2"/>
<dbReference type="InterPro" id="IPR023210">
    <property type="entry name" value="NADP_OxRdtase_dom"/>
</dbReference>
<dbReference type="Pfam" id="PF00248">
    <property type="entry name" value="Aldo_ket_red"/>
    <property type="match status" value="1"/>
</dbReference>
<dbReference type="InterPro" id="IPR036812">
    <property type="entry name" value="NAD(P)_OxRdtase_dom_sf"/>
</dbReference>
<comment type="caution">
    <text evidence="2">The sequence shown here is derived from an EMBL/GenBank/DDBJ whole genome shotgun (WGS) entry which is preliminary data.</text>
</comment>
<name>A0A644Y0A2_9ZZZZ</name>
<keyword evidence="2" id="KW-0560">Oxidoreductase</keyword>
<dbReference type="GO" id="GO:0004090">
    <property type="term" value="F:carbonyl reductase (NADPH) activity"/>
    <property type="evidence" value="ECO:0007669"/>
    <property type="project" value="UniProtKB-EC"/>
</dbReference>
<dbReference type="PANTHER" id="PTHR11732">
    <property type="entry name" value="ALDO/KETO REDUCTASE"/>
    <property type="match status" value="1"/>
</dbReference>
<protein>
    <submittedName>
        <fullName evidence="2">Aldo/keto reductase</fullName>
        <ecNumber evidence="2">1.1.1.184</ecNumber>
    </submittedName>
</protein>
<dbReference type="InterPro" id="IPR020471">
    <property type="entry name" value="AKR"/>
</dbReference>
<dbReference type="EMBL" id="VSSQ01003701">
    <property type="protein sequence ID" value="MPM21942.1"/>
    <property type="molecule type" value="Genomic_DNA"/>
</dbReference>
<dbReference type="PIRSF" id="PIRSF000097">
    <property type="entry name" value="AKR"/>
    <property type="match status" value="1"/>
</dbReference>
<accession>A0A644Y0A2</accession>
<dbReference type="AlphaFoldDB" id="A0A644Y0A2"/>
<dbReference type="Gene3D" id="3.20.20.100">
    <property type="entry name" value="NADP-dependent oxidoreductase domain"/>
    <property type="match status" value="1"/>
</dbReference>
<evidence type="ECO:0000259" key="1">
    <source>
        <dbReference type="Pfam" id="PF00248"/>
    </source>
</evidence>
<reference evidence="2" key="1">
    <citation type="submission" date="2019-08" db="EMBL/GenBank/DDBJ databases">
        <authorList>
            <person name="Kucharzyk K."/>
            <person name="Murdoch R.W."/>
            <person name="Higgins S."/>
            <person name="Loffler F."/>
        </authorList>
    </citation>
    <scope>NUCLEOTIDE SEQUENCE</scope>
</reference>
<proteinExistence type="predicted"/>
<dbReference type="SUPFAM" id="SSF51430">
    <property type="entry name" value="NAD(P)-linked oxidoreductase"/>
    <property type="match status" value="1"/>
</dbReference>
<gene>
    <name evidence="2" type="ORF">SDC9_68392</name>
</gene>
<evidence type="ECO:0000313" key="2">
    <source>
        <dbReference type="EMBL" id="MPM21942.1"/>
    </source>
</evidence>